<dbReference type="Proteomes" id="UP001605261">
    <property type="component" value="Unassembled WGS sequence"/>
</dbReference>
<evidence type="ECO:0000313" key="4">
    <source>
        <dbReference type="Proteomes" id="UP001605261"/>
    </source>
</evidence>
<organism evidence="3 4">
    <name type="scientific">Stenotrophomonas nematodicola</name>
    <dbReference type="NCBI Taxonomy" id="2656746"/>
    <lineage>
        <taxon>Bacteria</taxon>
        <taxon>Pseudomonadati</taxon>
        <taxon>Pseudomonadota</taxon>
        <taxon>Gammaproteobacteria</taxon>
        <taxon>Lysobacterales</taxon>
        <taxon>Lysobacteraceae</taxon>
        <taxon>Stenotrophomonas</taxon>
    </lineage>
</organism>
<evidence type="ECO:0000256" key="1">
    <source>
        <dbReference type="SAM" id="Phobius"/>
    </source>
</evidence>
<dbReference type="EMBL" id="JBHGCJ010000021">
    <property type="protein sequence ID" value="MFG6111440.1"/>
    <property type="molecule type" value="Genomic_DNA"/>
</dbReference>
<dbReference type="InterPro" id="IPR025640">
    <property type="entry name" value="GYF_2"/>
</dbReference>
<evidence type="ECO:0000259" key="2">
    <source>
        <dbReference type="Pfam" id="PF14237"/>
    </source>
</evidence>
<dbReference type="InterPro" id="IPR024399">
    <property type="entry name" value="DUF2628"/>
</dbReference>
<dbReference type="Pfam" id="PF10947">
    <property type="entry name" value="DUF2628"/>
    <property type="match status" value="1"/>
</dbReference>
<feature type="transmembrane region" description="Helical" evidence="1">
    <location>
        <begin position="180"/>
        <end position="201"/>
    </location>
</feature>
<accession>A0ABW7D2L2</accession>
<keyword evidence="1" id="KW-0812">Transmembrane</keyword>
<keyword evidence="1" id="KW-0472">Membrane</keyword>
<feature type="transmembrane region" description="Helical" evidence="1">
    <location>
        <begin position="153"/>
        <end position="174"/>
    </location>
</feature>
<proteinExistence type="predicted"/>
<comment type="caution">
    <text evidence="3">The sequence shown here is derived from an EMBL/GenBank/DDBJ whole genome shotgun (WGS) entry which is preliminary data.</text>
</comment>
<reference evidence="3 4" key="1">
    <citation type="submission" date="2024-09" db="EMBL/GenBank/DDBJ databases">
        <authorList>
            <consortium name="All-Russian atlas of soil microorganisms"/>
            <consortium name="as a basis for the search for new antimicrobial producers and enzymes with unique properties"/>
            <person name="Sokolova E.A."/>
            <person name="Voronina E.N."/>
        </authorList>
    </citation>
    <scope>NUCLEOTIDE SEQUENCE [LARGE SCALE GENOMIC DNA]</scope>
    <source>
        <strain evidence="3 4">AF-22b-331.1</strain>
    </source>
</reference>
<keyword evidence="1" id="KW-1133">Transmembrane helix</keyword>
<feature type="domain" description="GYF" evidence="2">
    <location>
        <begin position="6"/>
        <end position="56"/>
    </location>
</feature>
<keyword evidence="4" id="KW-1185">Reference proteome</keyword>
<dbReference type="RefSeq" id="WP_394164708.1">
    <property type="nucleotide sequence ID" value="NZ_JBHGCJ010000021.1"/>
</dbReference>
<protein>
    <submittedName>
        <fullName evidence="3">GYF domain-containing protein</fullName>
    </submittedName>
</protein>
<feature type="transmembrane region" description="Helical" evidence="1">
    <location>
        <begin position="236"/>
        <end position="255"/>
    </location>
</feature>
<evidence type="ECO:0000313" key="3">
    <source>
        <dbReference type="EMBL" id="MFG6111440.1"/>
    </source>
</evidence>
<gene>
    <name evidence="3" type="ORF">ACEU0G_001776</name>
</gene>
<dbReference type="Pfam" id="PF14237">
    <property type="entry name" value="GYF_2"/>
    <property type="match status" value="1"/>
</dbReference>
<sequence>MTETQWYYADIGQQRQGPLPTGALRRLHQEGTVDIDTVVWCEGMPQWKPLHSVAELSRAEPEPPPPQVLAPAWEPASASAHDPYAAPASSLVPGNGGGWAAPDASQQAYAAFVGSNFPVYRRKWRLDRPGHNASGWHWPAFLFGAFWMLYRRMYAVAAGWIAALVGLSFLEALVNASSALSTAITFGASATAGALGNHLYLRHADRIIAQARATYRDNAQALHAELAARGGTRWSAVVLGLLAYVAVLGGLSFLFDS</sequence>
<name>A0ABW7D2L2_9GAMM</name>